<dbReference type="RefSeq" id="WP_232093538.1">
    <property type="nucleotide sequence ID" value="NZ_AP022038.1"/>
</dbReference>
<name>A0A6S5BW87_AERVE</name>
<sequence length="212" mass="22944">MNSSLLSGQAAMPLIKGIYCLLSAEQARELTALLAKGACHQEGETSPLAVVTALAIHVEQHRLDCTSQPIYLGREQLMAGAADLLGEAARFEDQDAFRLLALLLDKLLRGGCGSRQAKLDGLTPSVMEQRALAATSPNTCAVVRGSWRRKSRNQLGHASWLDVVEAALWCFWHGDDLASGEVLLGVLLGRDERVRLVYGLLAGAFYLSDRTD</sequence>
<reference evidence="1 2" key="1">
    <citation type="submission" date="2019-12" db="EMBL/GenBank/DDBJ databases">
        <title>complete genome sequences of Aeromonas veronii str. WP3-W19-ESBL-03 isolated from wastewater treatment plant effluent.</title>
        <authorList>
            <person name="Sekizuka T."/>
            <person name="Itokawa K."/>
            <person name="Yatsu K."/>
            <person name="Inamine Y."/>
            <person name="Kuroda M."/>
        </authorList>
    </citation>
    <scope>NUCLEOTIDE SEQUENCE [LARGE SCALE GENOMIC DNA]</scope>
    <source>
        <strain evidence="1 2">WP3-W19-ESBL-03</strain>
    </source>
</reference>
<organism evidence="1 2">
    <name type="scientific">Aeromonas veronii</name>
    <dbReference type="NCBI Taxonomy" id="654"/>
    <lineage>
        <taxon>Bacteria</taxon>
        <taxon>Pseudomonadati</taxon>
        <taxon>Pseudomonadota</taxon>
        <taxon>Gammaproteobacteria</taxon>
        <taxon>Aeromonadales</taxon>
        <taxon>Aeromonadaceae</taxon>
        <taxon>Aeromonas</taxon>
    </lineage>
</organism>
<gene>
    <name evidence="1" type="ORF">WP3W19E03_23850</name>
</gene>
<dbReference type="AlphaFoldDB" id="A0A6S5BW87"/>
<evidence type="ECO:0000313" key="2">
    <source>
        <dbReference type="Proteomes" id="UP000515442"/>
    </source>
</evidence>
<dbReference type="Proteomes" id="UP000515442">
    <property type="component" value="Chromosome"/>
</dbReference>
<proteinExistence type="predicted"/>
<protein>
    <recommendedName>
        <fullName evidence="3">ADP-ribosylglycohydrolase</fullName>
    </recommendedName>
</protein>
<dbReference type="EMBL" id="AP022038">
    <property type="protein sequence ID" value="BBR39860.1"/>
    <property type="molecule type" value="Genomic_DNA"/>
</dbReference>
<accession>A0A6S5BW87</accession>
<evidence type="ECO:0008006" key="3">
    <source>
        <dbReference type="Google" id="ProtNLM"/>
    </source>
</evidence>
<evidence type="ECO:0000313" key="1">
    <source>
        <dbReference type="EMBL" id="BBR39860.1"/>
    </source>
</evidence>